<feature type="region of interest" description="Disordered" evidence="10">
    <location>
        <begin position="956"/>
        <end position="1005"/>
    </location>
</feature>
<dbReference type="SUPFAM" id="SSF52540">
    <property type="entry name" value="P-loop containing nucleoside triphosphate hydrolases"/>
    <property type="match status" value="1"/>
</dbReference>
<evidence type="ECO:0000256" key="4">
    <source>
        <dbReference type="ARBA" id="ARBA00022741"/>
    </source>
</evidence>
<dbReference type="InterPro" id="IPR027417">
    <property type="entry name" value="P-loop_NTPase"/>
</dbReference>
<evidence type="ECO:0000313" key="12">
    <source>
        <dbReference type="EMBL" id="PFX26480.1"/>
    </source>
</evidence>
<dbReference type="InterPro" id="IPR036961">
    <property type="entry name" value="Kinesin_motor_dom_sf"/>
</dbReference>
<keyword evidence="7 9" id="KW-0505">Motor protein</keyword>
<accession>A0A2B4SCD9</accession>
<dbReference type="GO" id="GO:0005524">
    <property type="term" value="F:ATP binding"/>
    <property type="evidence" value="ECO:0007669"/>
    <property type="project" value="UniProtKB-UniRule"/>
</dbReference>
<evidence type="ECO:0000259" key="11">
    <source>
        <dbReference type="PROSITE" id="PS51456"/>
    </source>
</evidence>
<dbReference type="SMART" id="SM00242">
    <property type="entry name" value="MYSc"/>
    <property type="match status" value="1"/>
</dbReference>
<name>A0A2B4SCD9_STYPI</name>
<comment type="caution">
    <text evidence="12">The sequence shown here is derived from an EMBL/GenBank/DDBJ whole genome shotgun (WGS) entry which is preliminary data.</text>
</comment>
<keyword evidence="4 9" id="KW-0547">Nucleotide-binding</keyword>
<comment type="similarity">
    <text evidence="2 9">Belongs to the TRAFAC class myosin-kinesin ATPase superfamily. Myosin family.</text>
</comment>
<dbReference type="SMART" id="SM00015">
    <property type="entry name" value="IQ"/>
    <property type="match status" value="3"/>
</dbReference>
<keyword evidence="3" id="KW-0963">Cytoplasm</keyword>
<gene>
    <name evidence="12" type="primary">Myo7a</name>
    <name evidence="12" type="ORF">AWC38_SpisGene8851</name>
</gene>
<dbReference type="PANTHER" id="PTHR46049">
    <property type="entry name" value="AGAP003327-PA"/>
    <property type="match status" value="1"/>
</dbReference>
<evidence type="ECO:0000313" key="13">
    <source>
        <dbReference type="Proteomes" id="UP000225706"/>
    </source>
</evidence>
<dbReference type="GO" id="GO:0005737">
    <property type="term" value="C:cytoplasm"/>
    <property type="evidence" value="ECO:0007669"/>
    <property type="project" value="UniProtKB-SubCell"/>
</dbReference>
<dbReference type="PROSITE" id="PS51456">
    <property type="entry name" value="MYOSIN_MOTOR"/>
    <property type="match status" value="1"/>
</dbReference>
<feature type="binding site" evidence="9">
    <location>
        <begin position="196"/>
        <end position="203"/>
    </location>
    <ligand>
        <name>ATP</name>
        <dbReference type="ChEBI" id="CHEBI:30616"/>
    </ligand>
</feature>
<dbReference type="Gene3D" id="6.20.240.20">
    <property type="match status" value="1"/>
</dbReference>
<dbReference type="CDD" id="cd01381">
    <property type="entry name" value="MYSc_Myo7"/>
    <property type="match status" value="1"/>
</dbReference>
<dbReference type="GO" id="GO:0016459">
    <property type="term" value="C:myosin complex"/>
    <property type="evidence" value="ECO:0007669"/>
    <property type="project" value="UniProtKB-KW"/>
</dbReference>
<dbReference type="GO" id="GO:0003779">
    <property type="term" value="F:actin binding"/>
    <property type="evidence" value="ECO:0007669"/>
    <property type="project" value="UniProtKB-KW"/>
</dbReference>
<dbReference type="InterPro" id="IPR036106">
    <property type="entry name" value="MYSc_Myo7"/>
</dbReference>
<dbReference type="InterPro" id="IPR057130">
    <property type="entry name" value="Myosin_VII_N"/>
</dbReference>
<dbReference type="EMBL" id="LSMT01000125">
    <property type="protein sequence ID" value="PFX26480.1"/>
    <property type="molecule type" value="Genomic_DNA"/>
</dbReference>
<dbReference type="Pfam" id="PF24123">
    <property type="entry name" value="Myosin_VII_N"/>
    <property type="match status" value="1"/>
</dbReference>
<dbReference type="Gene3D" id="1.20.58.530">
    <property type="match status" value="1"/>
</dbReference>
<dbReference type="PROSITE" id="PS50096">
    <property type="entry name" value="IQ"/>
    <property type="match status" value="3"/>
</dbReference>
<proteinExistence type="inferred from homology"/>
<dbReference type="Pfam" id="PF00612">
    <property type="entry name" value="IQ"/>
    <property type="match status" value="1"/>
</dbReference>
<dbReference type="AlphaFoldDB" id="A0A2B4SCD9"/>
<reference evidence="13" key="1">
    <citation type="journal article" date="2017" name="bioRxiv">
        <title>Comparative analysis of the genomes of Stylophora pistillata and Acropora digitifera provides evidence for extensive differences between species of corals.</title>
        <authorList>
            <person name="Voolstra C.R."/>
            <person name="Li Y."/>
            <person name="Liew Y.J."/>
            <person name="Baumgarten S."/>
            <person name="Zoccola D."/>
            <person name="Flot J.-F."/>
            <person name="Tambutte S."/>
            <person name="Allemand D."/>
            <person name="Aranda M."/>
        </authorList>
    </citation>
    <scope>NUCLEOTIDE SEQUENCE [LARGE SCALE GENOMIC DNA]</scope>
</reference>
<evidence type="ECO:0000256" key="7">
    <source>
        <dbReference type="ARBA" id="ARBA00023175"/>
    </source>
</evidence>
<dbReference type="FunFam" id="1.10.10.820:FF:000001">
    <property type="entry name" value="Myosin heavy chain"/>
    <property type="match status" value="1"/>
</dbReference>
<dbReference type="PANTHER" id="PTHR46049:SF10">
    <property type="entry name" value="MYOSIN VIIA"/>
    <property type="match status" value="1"/>
</dbReference>
<dbReference type="CDD" id="cd23767">
    <property type="entry name" value="IQCD"/>
    <property type="match status" value="1"/>
</dbReference>
<sequence length="1005" mass="115040">MHVRTMLHHSVMVTNMSRILQFAVRRAWFHHILSIFQMAFYTKGDHVWLAIKDVKDFNVPIGAVVKSRDGLGMLLTDEQGEERFVSGSSLNDVESMHPSCICGVDDMIQLGELTEAAILRNLFIRYHSHKIYTHIGMVLVAVNPYQLYQIYGPQQIDMYSQQTDITELPPHVFSTAQHAFISMKRRLHNHSIIISGESGAGKTESTKLILRYLTVVGGQHTTLDQQILGANPILEAFGARIEQYLLEKSRIVNQMPDERNYHIFYRLLAGLTDMEKQKLHLTEAKDYHYLSQGNCFVCEGMDDAQEFVNIGRAMKVLMFSEEEQWIIFTILAAILHLGNIRFQALIQDNMEACAILNNDAVESIAELLQIPSERIHEAFTSKSTYASGELIYSPIAEESAKHIRDAFVKGMYGRLFIWIVSKINASISKPAVDSKGCTSLGVLDIFGFENFDVNSFEQLCINYANEKLHSFFVDHVFKMEQAEYSREGLEWSSVDFVDNQEVVDTLAKKPLNCFALMDEESRFPQGSDESFLQKITSQHGNSSCFVKSKSLSRASFGVVHFAGTIEYNVRGILDKNRDTFSADLVGLICESKMDFLFNMFAKEMSMGEETRKRSPTLSAQFRRSLDVLMKMLLSCEPSFVRCIKPNEFKKPMIFDRYLCWQQLKYSGMLETVKIRKAGFAIRYTFKEFVNRYHIIMKELKIPRMNQREMSEALAKQLLLDVEWTIGRRIIFLKDHHGDILEQARDQLLTNAVVVLQRAMKGFLGRKKRRKQECAAVLIQKTWKGYLDRREYLQVLKGVTRLQAIIKSHLLSQKFKRVREEKRRAEQEKERRLEREKQQKEDEAKLKAQEDAAAQIQKMFSFITDEEETETAETAEQKISIFGRNNEQEQRGDYSSSLVSLGASVVDGTSSRSSQFNRSGIMSYSPRMLNGFGRITQSRSSDLALTLTALILGLACQQGSSSEDEETRSRDEHDSETSPRAPEFVSPLRSPPKGPQGSMRWRAEQS</sequence>
<evidence type="ECO:0000256" key="1">
    <source>
        <dbReference type="ARBA" id="ARBA00004496"/>
    </source>
</evidence>
<comment type="subcellular location">
    <subcellularLocation>
        <location evidence="1">Cytoplasm</location>
    </subcellularLocation>
</comment>
<dbReference type="Gene3D" id="1.20.120.720">
    <property type="entry name" value="Myosin VI head, motor domain, U50 subdomain"/>
    <property type="match status" value="1"/>
</dbReference>
<dbReference type="Gene3D" id="3.40.850.10">
    <property type="entry name" value="Kinesin motor domain"/>
    <property type="match status" value="2"/>
</dbReference>
<dbReference type="STRING" id="50429.A0A2B4SCD9"/>
<dbReference type="InterPro" id="IPR051724">
    <property type="entry name" value="Actin_motor_Myosin"/>
</dbReference>
<evidence type="ECO:0000256" key="3">
    <source>
        <dbReference type="ARBA" id="ARBA00022490"/>
    </source>
</evidence>
<dbReference type="InterPro" id="IPR001609">
    <property type="entry name" value="Myosin_head_motor_dom-like"/>
</dbReference>
<keyword evidence="5 9" id="KW-0067">ATP-binding</keyword>
<dbReference type="InterPro" id="IPR000048">
    <property type="entry name" value="IQ_motif_EF-hand-BS"/>
</dbReference>
<dbReference type="Proteomes" id="UP000225706">
    <property type="component" value="Unassembled WGS sequence"/>
</dbReference>
<evidence type="ECO:0000256" key="5">
    <source>
        <dbReference type="ARBA" id="ARBA00022840"/>
    </source>
</evidence>
<keyword evidence="8 9" id="KW-0009">Actin-binding</keyword>
<organism evidence="12 13">
    <name type="scientific">Stylophora pistillata</name>
    <name type="common">Smooth cauliflower coral</name>
    <dbReference type="NCBI Taxonomy" id="50429"/>
    <lineage>
        <taxon>Eukaryota</taxon>
        <taxon>Metazoa</taxon>
        <taxon>Cnidaria</taxon>
        <taxon>Anthozoa</taxon>
        <taxon>Hexacorallia</taxon>
        <taxon>Scleractinia</taxon>
        <taxon>Astrocoeniina</taxon>
        <taxon>Pocilloporidae</taxon>
        <taxon>Stylophora</taxon>
    </lineage>
</organism>
<protein>
    <submittedName>
        <fullName evidence="12">Unconventional myosin-VIIa</fullName>
    </submittedName>
</protein>
<feature type="domain" description="Myosin motor" evidence="11">
    <location>
        <begin position="102"/>
        <end position="745"/>
    </location>
</feature>
<feature type="region of interest" description="Disordered" evidence="10">
    <location>
        <begin position="869"/>
        <end position="894"/>
    </location>
</feature>
<evidence type="ECO:0000256" key="6">
    <source>
        <dbReference type="ARBA" id="ARBA00023123"/>
    </source>
</evidence>
<dbReference type="PRINTS" id="PR00193">
    <property type="entry name" value="MYOSINHEAVY"/>
</dbReference>
<keyword evidence="6 9" id="KW-0518">Myosin</keyword>
<evidence type="ECO:0000256" key="2">
    <source>
        <dbReference type="ARBA" id="ARBA00008314"/>
    </source>
</evidence>
<dbReference type="Gene3D" id="1.20.5.190">
    <property type="match status" value="1"/>
</dbReference>
<evidence type="ECO:0000256" key="9">
    <source>
        <dbReference type="PROSITE-ProRule" id="PRU00782"/>
    </source>
</evidence>
<feature type="region of interest" description="Disordered" evidence="10">
    <location>
        <begin position="820"/>
        <end position="845"/>
    </location>
</feature>
<keyword evidence="13" id="KW-1185">Reference proteome</keyword>
<dbReference type="GO" id="GO:0003774">
    <property type="term" value="F:cytoskeletal motor activity"/>
    <property type="evidence" value="ECO:0007669"/>
    <property type="project" value="UniProtKB-UniRule"/>
</dbReference>
<evidence type="ECO:0000256" key="8">
    <source>
        <dbReference type="ARBA" id="ARBA00023203"/>
    </source>
</evidence>
<feature type="region of interest" description="Actin-binding" evidence="9">
    <location>
        <begin position="625"/>
        <end position="647"/>
    </location>
</feature>
<dbReference type="Gene3D" id="1.10.10.820">
    <property type="match status" value="1"/>
</dbReference>
<evidence type="ECO:0000256" key="10">
    <source>
        <dbReference type="SAM" id="MobiDB-lite"/>
    </source>
</evidence>
<dbReference type="Pfam" id="PF00063">
    <property type="entry name" value="Myosin_head"/>
    <property type="match status" value="1"/>
</dbReference>
<dbReference type="OrthoDB" id="5983411at2759"/>
<feature type="compositionally biased region" description="Basic and acidic residues" evidence="10">
    <location>
        <begin position="966"/>
        <end position="976"/>
    </location>
</feature>